<evidence type="ECO:0000256" key="4">
    <source>
        <dbReference type="ARBA" id="ARBA00022989"/>
    </source>
</evidence>
<proteinExistence type="inferred from homology"/>
<reference evidence="12" key="1">
    <citation type="submission" date="2022-08" db="EMBL/GenBank/DDBJ databases">
        <title>Genome sequencing of akame (Lates japonicus).</title>
        <authorList>
            <person name="Hashiguchi Y."/>
            <person name="Takahashi H."/>
        </authorList>
    </citation>
    <scope>NUCLEOTIDE SEQUENCE</scope>
    <source>
        <strain evidence="12">Kochi</strain>
    </source>
</reference>
<dbReference type="PRINTS" id="PR00237">
    <property type="entry name" value="GPCRRHODOPSN"/>
</dbReference>
<dbReference type="Gene3D" id="1.20.1070.10">
    <property type="entry name" value="Rhodopsin 7-helix transmembrane proteins"/>
    <property type="match status" value="2"/>
</dbReference>
<evidence type="ECO:0000259" key="11">
    <source>
        <dbReference type="PROSITE" id="PS50262"/>
    </source>
</evidence>
<gene>
    <name evidence="12" type="ORF">AKAME5_001992400</name>
</gene>
<feature type="transmembrane region" description="Helical" evidence="10">
    <location>
        <begin position="108"/>
        <end position="126"/>
    </location>
</feature>
<sequence>MRGMGETSNQTDMDSSSHCDEVEISNHLFIVLSVLYSLVFLVGLLLNSFTMKFYFCQGQQRTSSSMMVYLKNLAAADFLLCLCLPFIIAKYSSSFITIHLIYCNYGSSAFYLNMCASILFMGYIAANRYLKIVHPSQTHILQTIIAFYKIIHVCSATVFLFVLISLVFFYYNSSRRMLLAQQRQPTSSDSKKLVKSRRNMLVLVSVFCVCFVPYHLVRLPYAFLWRRCDLSQVFRYLRELTTLVSILNICLDPLIYFILCKEFRNQMNPRKVFNTVRVNMQTPNTETRSSTENLSTISINSATAGSQQHK</sequence>
<dbReference type="InterPro" id="IPR000276">
    <property type="entry name" value="GPCR_Rhodpsn"/>
</dbReference>
<evidence type="ECO:0000313" key="13">
    <source>
        <dbReference type="Proteomes" id="UP001279410"/>
    </source>
</evidence>
<dbReference type="PROSITE" id="PS00237">
    <property type="entry name" value="G_PROTEIN_RECEP_F1_1"/>
    <property type="match status" value="1"/>
</dbReference>
<keyword evidence="7 9" id="KW-0675">Receptor</keyword>
<accession>A0AAD3RHN1</accession>
<feature type="domain" description="G-protein coupled receptors family 1 profile" evidence="11">
    <location>
        <begin position="115"/>
        <end position="256"/>
    </location>
</feature>
<keyword evidence="5 9" id="KW-0297">G-protein coupled receptor</keyword>
<evidence type="ECO:0000256" key="10">
    <source>
        <dbReference type="SAM" id="Phobius"/>
    </source>
</evidence>
<evidence type="ECO:0000256" key="7">
    <source>
        <dbReference type="ARBA" id="ARBA00023170"/>
    </source>
</evidence>
<evidence type="ECO:0000256" key="8">
    <source>
        <dbReference type="ARBA" id="ARBA00023224"/>
    </source>
</evidence>
<comment type="caution">
    <text evidence="12">The sequence shown here is derived from an EMBL/GenBank/DDBJ whole genome shotgun (WGS) entry which is preliminary data.</text>
</comment>
<dbReference type="PROSITE" id="PS50262">
    <property type="entry name" value="G_PROTEIN_RECEP_F1_2"/>
    <property type="match status" value="1"/>
</dbReference>
<evidence type="ECO:0000256" key="5">
    <source>
        <dbReference type="ARBA" id="ARBA00023040"/>
    </source>
</evidence>
<dbReference type="PRINTS" id="PR01157">
    <property type="entry name" value="P2YPURNOCPTR"/>
</dbReference>
<keyword evidence="13" id="KW-1185">Reference proteome</keyword>
<evidence type="ECO:0000256" key="9">
    <source>
        <dbReference type="RuleBase" id="RU000688"/>
    </source>
</evidence>
<dbReference type="GO" id="GO:0045028">
    <property type="term" value="F:G protein-coupled purinergic nucleotide receptor activity"/>
    <property type="evidence" value="ECO:0007669"/>
    <property type="project" value="TreeGrafter"/>
</dbReference>
<keyword evidence="8 9" id="KW-0807">Transducer</keyword>
<dbReference type="EMBL" id="BRZM01000143">
    <property type="protein sequence ID" value="GLD68611.1"/>
    <property type="molecule type" value="Genomic_DNA"/>
</dbReference>
<comment type="subcellular location">
    <subcellularLocation>
        <location evidence="1">Cell membrane</location>
        <topology evidence="1">Multi-pass membrane protein</topology>
    </subcellularLocation>
</comment>
<dbReference type="Proteomes" id="UP001279410">
    <property type="component" value="Unassembled WGS sequence"/>
</dbReference>
<evidence type="ECO:0000256" key="6">
    <source>
        <dbReference type="ARBA" id="ARBA00023136"/>
    </source>
</evidence>
<feature type="transmembrane region" description="Helical" evidence="10">
    <location>
        <begin position="240"/>
        <end position="259"/>
    </location>
</feature>
<dbReference type="GO" id="GO:0005886">
    <property type="term" value="C:plasma membrane"/>
    <property type="evidence" value="ECO:0007669"/>
    <property type="project" value="UniProtKB-SubCell"/>
</dbReference>
<keyword evidence="6 10" id="KW-0472">Membrane</keyword>
<evidence type="ECO:0000256" key="2">
    <source>
        <dbReference type="ARBA" id="ARBA00022475"/>
    </source>
</evidence>
<dbReference type="AlphaFoldDB" id="A0AAD3RHN1"/>
<keyword evidence="2" id="KW-1003">Cell membrane</keyword>
<feature type="transmembrane region" description="Helical" evidence="10">
    <location>
        <begin position="68"/>
        <end position="88"/>
    </location>
</feature>
<organism evidence="12 13">
    <name type="scientific">Lates japonicus</name>
    <name type="common">Japanese lates</name>
    <dbReference type="NCBI Taxonomy" id="270547"/>
    <lineage>
        <taxon>Eukaryota</taxon>
        <taxon>Metazoa</taxon>
        <taxon>Chordata</taxon>
        <taxon>Craniata</taxon>
        <taxon>Vertebrata</taxon>
        <taxon>Euteleostomi</taxon>
        <taxon>Actinopterygii</taxon>
        <taxon>Neopterygii</taxon>
        <taxon>Teleostei</taxon>
        <taxon>Neoteleostei</taxon>
        <taxon>Acanthomorphata</taxon>
        <taxon>Carangaria</taxon>
        <taxon>Carangaria incertae sedis</taxon>
        <taxon>Centropomidae</taxon>
        <taxon>Lates</taxon>
    </lineage>
</organism>
<feature type="transmembrane region" description="Helical" evidence="10">
    <location>
        <begin position="147"/>
        <end position="171"/>
    </location>
</feature>
<comment type="similarity">
    <text evidence="9">Belongs to the G-protein coupled receptor 1 family.</text>
</comment>
<protein>
    <submittedName>
        <fullName evidence="12">P2Y purinoceptor 14-like isoform X1</fullName>
    </submittedName>
</protein>
<dbReference type="InterPro" id="IPR017452">
    <property type="entry name" value="GPCR_Rhodpsn_7TM"/>
</dbReference>
<name>A0AAD3RHN1_LATJO</name>
<keyword evidence="4 10" id="KW-1133">Transmembrane helix</keyword>
<dbReference type="Pfam" id="PF00001">
    <property type="entry name" value="7tm_1"/>
    <property type="match status" value="2"/>
</dbReference>
<evidence type="ECO:0000313" key="12">
    <source>
        <dbReference type="EMBL" id="GLD68611.1"/>
    </source>
</evidence>
<feature type="transmembrane region" description="Helical" evidence="10">
    <location>
        <begin position="200"/>
        <end position="219"/>
    </location>
</feature>
<keyword evidence="3 9" id="KW-0812">Transmembrane</keyword>
<evidence type="ECO:0000256" key="1">
    <source>
        <dbReference type="ARBA" id="ARBA00004651"/>
    </source>
</evidence>
<dbReference type="PANTHER" id="PTHR24233:SF11">
    <property type="entry name" value="P2Y PURINOCEPTOR 14-LIKE"/>
    <property type="match status" value="1"/>
</dbReference>
<dbReference type="SUPFAM" id="SSF81321">
    <property type="entry name" value="Family A G protein-coupled receptor-like"/>
    <property type="match status" value="1"/>
</dbReference>
<evidence type="ECO:0000256" key="3">
    <source>
        <dbReference type="ARBA" id="ARBA00022692"/>
    </source>
</evidence>
<feature type="transmembrane region" description="Helical" evidence="10">
    <location>
        <begin position="27"/>
        <end position="47"/>
    </location>
</feature>
<dbReference type="PANTHER" id="PTHR24233">
    <property type="entry name" value="P2Y PURINOCEPTOR-RELATED G-PROTEIN COUPLED RECEPTOR"/>
    <property type="match status" value="1"/>
</dbReference>